<feature type="compositionally biased region" description="Basic and acidic residues" evidence="9">
    <location>
        <begin position="156"/>
        <end position="178"/>
    </location>
</feature>
<keyword evidence="4" id="KW-0479">Metal-binding</keyword>
<dbReference type="SUPFAM" id="SSF81296">
    <property type="entry name" value="E set domains"/>
    <property type="match status" value="1"/>
</dbReference>
<evidence type="ECO:0000259" key="13">
    <source>
        <dbReference type="Pfam" id="PF05425"/>
    </source>
</evidence>
<feature type="transmembrane region" description="Helical" evidence="10">
    <location>
        <begin position="335"/>
        <end position="355"/>
    </location>
</feature>
<evidence type="ECO:0000256" key="7">
    <source>
        <dbReference type="ARBA" id="ARBA00023008"/>
    </source>
</evidence>
<dbReference type="InterPro" id="IPR007348">
    <property type="entry name" value="CopC_dom"/>
</dbReference>
<keyword evidence="7" id="KW-0186">Copper</keyword>
<dbReference type="Proteomes" id="UP001183585">
    <property type="component" value="Unassembled WGS sequence"/>
</dbReference>
<dbReference type="Pfam" id="PF05425">
    <property type="entry name" value="CopD"/>
    <property type="match status" value="1"/>
</dbReference>
<feature type="transmembrane region" description="Helical" evidence="10">
    <location>
        <begin position="367"/>
        <end position="394"/>
    </location>
</feature>
<dbReference type="InterPro" id="IPR008457">
    <property type="entry name" value="Cu-R_CopD_dom"/>
</dbReference>
<dbReference type="Pfam" id="PF04234">
    <property type="entry name" value="CopC"/>
    <property type="match status" value="1"/>
</dbReference>
<feature type="signal peptide" evidence="11">
    <location>
        <begin position="1"/>
        <end position="33"/>
    </location>
</feature>
<feature type="domain" description="CopC" evidence="12">
    <location>
        <begin position="35"/>
        <end position="128"/>
    </location>
</feature>
<reference evidence="14 15" key="1">
    <citation type="submission" date="2023-07" db="EMBL/GenBank/DDBJ databases">
        <title>Sequencing the genomes of 1000 actinobacteria strains.</title>
        <authorList>
            <person name="Klenk H.-P."/>
        </authorList>
    </citation>
    <scope>NUCLEOTIDE SEQUENCE [LARGE SCALE GENOMIC DNA]</scope>
    <source>
        <strain evidence="14 15">DSM 45554</strain>
    </source>
</reference>
<organism evidence="14 15">
    <name type="scientific">Promicromonospora iranensis</name>
    <dbReference type="NCBI Taxonomy" id="1105144"/>
    <lineage>
        <taxon>Bacteria</taxon>
        <taxon>Bacillati</taxon>
        <taxon>Actinomycetota</taxon>
        <taxon>Actinomycetes</taxon>
        <taxon>Micrococcales</taxon>
        <taxon>Promicromonosporaceae</taxon>
        <taxon>Promicromonospora</taxon>
    </lineage>
</organism>
<evidence type="ECO:0000256" key="5">
    <source>
        <dbReference type="ARBA" id="ARBA00022729"/>
    </source>
</evidence>
<feature type="transmembrane region" description="Helical" evidence="10">
    <location>
        <begin position="198"/>
        <end position="217"/>
    </location>
</feature>
<feature type="transmembrane region" description="Helical" evidence="10">
    <location>
        <begin position="302"/>
        <end position="323"/>
    </location>
</feature>
<evidence type="ECO:0000256" key="8">
    <source>
        <dbReference type="ARBA" id="ARBA00023136"/>
    </source>
</evidence>
<proteinExistence type="predicted"/>
<gene>
    <name evidence="14" type="ORF">J2S48_004238</name>
</gene>
<evidence type="ECO:0000313" key="14">
    <source>
        <dbReference type="EMBL" id="MDR7384723.1"/>
    </source>
</evidence>
<dbReference type="InterPro" id="IPR014755">
    <property type="entry name" value="Cu-Rt/internalin_Ig-like"/>
</dbReference>
<dbReference type="Gene3D" id="2.60.40.1220">
    <property type="match status" value="1"/>
</dbReference>
<evidence type="ECO:0000256" key="9">
    <source>
        <dbReference type="SAM" id="MobiDB-lite"/>
    </source>
</evidence>
<evidence type="ECO:0000256" key="2">
    <source>
        <dbReference type="ARBA" id="ARBA00022475"/>
    </source>
</evidence>
<evidence type="ECO:0000256" key="4">
    <source>
        <dbReference type="ARBA" id="ARBA00022723"/>
    </source>
</evidence>
<protein>
    <submittedName>
        <fullName evidence="14">Copper transport protein</fullName>
    </submittedName>
</protein>
<evidence type="ECO:0000256" key="11">
    <source>
        <dbReference type="SAM" id="SignalP"/>
    </source>
</evidence>
<keyword evidence="8 10" id="KW-0472">Membrane</keyword>
<feature type="domain" description="Copper resistance protein D" evidence="13">
    <location>
        <begin position="372"/>
        <end position="475"/>
    </location>
</feature>
<evidence type="ECO:0000259" key="12">
    <source>
        <dbReference type="Pfam" id="PF04234"/>
    </source>
</evidence>
<evidence type="ECO:0000313" key="15">
    <source>
        <dbReference type="Proteomes" id="UP001183585"/>
    </source>
</evidence>
<dbReference type="InterPro" id="IPR032694">
    <property type="entry name" value="CopC/D"/>
</dbReference>
<dbReference type="InterPro" id="IPR014756">
    <property type="entry name" value="Ig_E-set"/>
</dbReference>
<evidence type="ECO:0000256" key="3">
    <source>
        <dbReference type="ARBA" id="ARBA00022692"/>
    </source>
</evidence>
<feature type="region of interest" description="Disordered" evidence="9">
    <location>
        <begin position="125"/>
        <end position="181"/>
    </location>
</feature>
<keyword evidence="6 10" id="KW-1133">Transmembrane helix</keyword>
<keyword evidence="15" id="KW-1185">Reference proteome</keyword>
<comment type="caution">
    <text evidence="14">The sequence shown here is derived from an EMBL/GenBank/DDBJ whole genome shotgun (WGS) entry which is preliminary data.</text>
</comment>
<dbReference type="PANTHER" id="PTHR34820:SF4">
    <property type="entry name" value="INNER MEMBRANE PROTEIN YEBZ"/>
    <property type="match status" value="1"/>
</dbReference>
<keyword evidence="5 11" id="KW-0732">Signal</keyword>
<evidence type="ECO:0000256" key="10">
    <source>
        <dbReference type="SAM" id="Phobius"/>
    </source>
</evidence>
<dbReference type="RefSeq" id="WP_274993542.1">
    <property type="nucleotide sequence ID" value="NZ_JAJQQP010000005.1"/>
</dbReference>
<comment type="subcellular location">
    <subcellularLocation>
        <location evidence="1">Cell membrane</location>
        <topology evidence="1">Multi-pass membrane protein</topology>
    </subcellularLocation>
</comment>
<feature type="transmembrane region" description="Helical" evidence="10">
    <location>
        <begin position="462"/>
        <end position="480"/>
    </location>
</feature>
<evidence type="ECO:0000256" key="6">
    <source>
        <dbReference type="ARBA" id="ARBA00022989"/>
    </source>
</evidence>
<dbReference type="EMBL" id="JAVDYE010000001">
    <property type="protein sequence ID" value="MDR7384723.1"/>
    <property type="molecule type" value="Genomic_DNA"/>
</dbReference>
<accession>A0ABU2CTQ2</accession>
<feature type="transmembrane region" description="Helical" evidence="10">
    <location>
        <begin position="406"/>
        <end position="431"/>
    </location>
</feature>
<keyword evidence="2" id="KW-1003">Cell membrane</keyword>
<sequence length="482" mass="48607">MVRPSGVAHASARWVVGLLAALVLATWCAPSAAAHTKLQSSAPAAGSTSDGPVEEVALTFTLPVTSLGDGIVIDGPEGTVAADVVTAEGDLVLVATPAEPLAAGDYTVRWTAAAEDGHPLEGTFGFTVAGTGPAPSEPAPSEPGEPEETAGGSPHTGHDMRDGGTDHDMGHDMGHDAAEMDSPGADAAAVVARIGSAAALWGGLVAAGALVFAGLVLRGPDREDVPVVLRMVRWTGPLILVGLAVQVAAGSVHMAHGDLAAAVSPASVAASLTGTTRWALGLQAVGATAIAVGAWRTLPGSWFAVLGSVLVGAGHVLGGHSNTAEPRWVVVTADVAHLAAAAAWVGGVVAMALLLRRRRRDGRALDAALLGARFSVVAAVSVAVVAAAGVVLAVEILDRPAQIWESTWGLLLLAKVAVVAAVGAIGTYNHFRVVPKLAARRSRVRSARKASNLLRRSAGRETSLMVVIVLITAWLVAASVEG</sequence>
<name>A0ABU2CTQ2_9MICO</name>
<keyword evidence="3 10" id="KW-0812">Transmembrane</keyword>
<feature type="chain" id="PRO_5046314675" evidence="11">
    <location>
        <begin position="34"/>
        <end position="482"/>
    </location>
</feature>
<evidence type="ECO:0000256" key="1">
    <source>
        <dbReference type="ARBA" id="ARBA00004651"/>
    </source>
</evidence>
<feature type="transmembrane region" description="Helical" evidence="10">
    <location>
        <begin position="238"/>
        <end position="256"/>
    </location>
</feature>
<dbReference type="PANTHER" id="PTHR34820">
    <property type="entry name" value="INNER MEMBRANE PROTEIN YEBZ"/>
    <property type="match status" value="1"/>
</dbReference>